<dbReference type="Proteomes" id="UP000321523">
    <property type="component" value="Unassembled WGS sequence"/>
</dbReference>
<reference evidence="4 5" key="1">
    <citation type="submission" date="2019-07" db="EMBL/GenBank/DDBJ databases">
        <title>Whole genome shotgun sequence of Skermanella aerolata NBRC 106429.</title>
        <authorList>
            <person name="Hosoyama A."/>
            <person name="Uohara A."/>
            <person name="Ohji S."/>
            <person name="Ichikawa N."/>
        </authorList>
    </citation>
    <scope>NUCLEOTIDE SEQUENCE [LARGE SCALE GENOMIC DNA]</scope>
    <source>
        <strain evidence="4 5">NBRC 106429</strain>
    </source>
</reference>
<dbReference type="AlphaFoldDB" id="A0A512DMJ3"/>
<dbReference type="InterPro" id="IPR001789">
    <property type="entry name" value="Sig_transdc_resp-reg_receiver"/>
</dbReference>
<dbReference type="SUPFAM" id="SSF52172">
    <property type="entry name" value="CheY-like"/>
    <property type="match status" value="1"/>
</dbReference>
<evidence type="ECO:0000256" key="1">
    <source>
        <dbReference type="ARBA" id="ARBA00022553"/>
    </source>
</evidence>
<dbReference type="PANTHER" id="PTHR44591:SF3">
    <property type="entry name" value="RESPONSE REGULATORY DOMAIN-CONTAINING PROTEIN"/>
    <property type="match status" value="1"/>
</dbReference>
<evidence type="ECO:0000256" key="2">
    <source>
        <dbReference type="PROSITE-ProRule" id="PRU00169"/>
    </source>
</evidence>
<evidence type="ECO:0000259" key="3">
    <source>
        <dbReference type="PROSITE" id="PS50110"/>
    </source>
</evidence>
<accession>A0A512DMJ3</accession>
<organism evidence="4 5">
    <name type="scientific">Skermanella aerolata</name>
    <dbReference type="NCBI Taxonomy" id="393310"/>
    <lineage>
        <taxon>Bacteria</taxon>
        <taxon>Pseudomonadati</taxon>
        <taxon>Pseudomonadota</taxon>
        <taxon>Alphaproteobacteria</taxon>
        <taxon>Rhodospirillales</taxon>
        <taxon>Azospirillaceae</taxon>
        <taxon>Skermanella</taxon>
    </lineage>
</organism>
<evidence type="ECO:0000313" key="4">
    <source>
        <dbReference type="EMBL" id="GEO37704.1"/>
    </source>
</evidence>
<dbReference type="EMBL" id="BJYZ01000007">
    <property type="protein sequence ID" value="GEO37704.1"/>
    <property type="molecule type" value="Genomic_DNA"/>
</dbReference>
<comment type="caution">
    <text evidence="4">The sequence shown here is derived from an EMBL/GenBank/DDBJ whole genome shotgun (WGS) entry which is preliminary data.</text>
</comment>
<evidence type="ECO:0000313" key="5">
    <source>
        <dbReference type="Proteomes" id="UP000321523"/>
    </source>
</evidence>
<dbReference type="Pfam" id="PF00072">
    <property type="entry name" value="Response_reg"/>
    <property type="match status" value="1"/>
</dbReference>
<dbReference type="RefSeq" id="WP_044426592.1">
    <property type="nucleotide sequence ID" value="NZ_BJYZ01000007.1"/>
</dbReference>
<keyword evidence="1 2" id="KW-0597">Phosphoprotein</keyword>
<dbReference type="Gene3D" id="3.40.50.2300">
    <property type="match status" value="1"/>
</dbReference>
<dbReference type="OrthoDB" id="7569831at2"/>
<dbReference type="PROSITE" id="PS50110">
    <property type="entry name" value="RESPONSE_REGULATORY"/>
    <property type="match status" value="1"/>
</dbReference>
<sequence>MTRTVLVVDDSKLARMVVKSILVKTRADWRVVEAAGPGQALDLLDGEGIDIALIDFNMPEHDGLWLASEIRDRDPEMPIAILSANAQDAILARARELDAAFVEKPISEEALAAFLSGATLKLRRAGK</sequence>
<protein>
    <recommendedName>
        <fullName evidence="3">Response regulatory domain-containing protein</fullName>
    </recommendedName>
</protein>
<dbReference type="PANTHER" id="PTHR44591">
    <property type="entry name" value="STRESS RESPONSE REGULATOR PROTEIN 1"/>
    <property type="match status" value="1"/>
</dbReference>
<dbReference type="GO" id="GO:0000160">
    <property type="term" value="P:phosphorelay signal transduction system"/>
    <property type="evidence" value="ECO:0007669"/>
    <property type="project" value="InterPro"/>
</dbReference>
<keyword evidence="5" id="KW-1185">Reference proteome</keyword>
<dbReference type="SMART" id="SM00448">
    <property type="entry name" value="REC"/>
    <property type="match status" value="1"/>
</dbReference>
<proteinExistence type="predicted"/>
<name>A0A512DMJ3_9PROT</name>
<dbReference type="InterPro" id="IPR050595">
    <property type="entry name" value="Bact_response_regulator"/>
</dbReference>
<feature type="domain" description="Response regulatory" evidence="3">
    <location>
        <begin position="4"/>
        <end position="119"/>
    </location>
</feature>
<feature type="modified residue" description="4-aspartylphosphate" evidence="2">
    <location>
        <position position="55"/>
    </location>
</feature>
<gene>
    <name evidence="4" type="ORF">SAE02_18520</name>
</gene>
<dbReference type="InterPro" id="IPR011006">
    <property type="entry name" value="CheY-like_superfamily"/>
</dbReference>
<dbReference type="CDD" id="cd00156">
    <property type="entry name" value="REC"/>
    <property type="match status" value="1"/>
</dbReference>